<sequence length="440" mass="50329">MMVTSNTCSNQEQEVSRWRYLPCDVLGLVLRHLRSSKDRLRLSVVCRDWCASARQHLRRRPRPHAPLATATNPLAPAVPYLAVLNGRLFRFPELTSRLPDEKSTGHAGAASDDWLLFHDDGGGRRLRLTNPFTGKTLLLPTFHGIRAHGGPVEIVNENKPAPSHLLAATRAQLRLRDDGKAMGVRKIKDGRVPGRRLHRRNLRPRAPRQGRALLAGDLLMVPQRRRPVAAVRRPGTLRREALRRHRCRGPPRLRRRRRLRRRHWWGALRLPRRARRRGRTVRSEPIAATVHYLVPSDSSGGELLMVRRRLPYAGEGRSRFAVFCPDLASSRWEAVSRLGRGEALFVGRMCSRAVRGRRYPPGGQIFFLPDEYPDTWQLRTRADHYAAVYGMLDGRVTDLLPRPRQRRDDGPGQATWLFPTASEILHTLQLKCNQQCDPHK</sequence>
<organism evidence="2 3">
    <name type="scientific">Urochloa decumbens</name>
    <dbReference type="NCBI Taxonomy" id="240449"/>
    <lineage>
        <taxon>Eukaryota</taxon>
        <taxon>Viridiplantae</taxon>
        <taxon>Streptophyta</taxon>
        <taxon>Embryophyta</taxon>
        <taxon>Tracheophyta</taxon>
        <taxon>Spermatophyta</taxon>
        <taxon>Magnoliopsida</taxon>
        <taxon>Liliopsida</taxon>
        <taxon>Poales</taxon>
        <taxon>Poaceae</taxon>
        <taxon>PACMAD clade</taxon>
        <taxon>Panicoideae</taxon>
        <taxon>Panicodae</taxon>
        <taxon>Paniceae</taxon>
        <taxon>Melinidinae</taxon>
        <taxon>Urochloa</taxon>
    </lineage>
</organism>
<evidence type="ECO:0000313" key="3">
    <source>
        <dbReference type="Proteomes" id="UP001497457"/>
    </source>
</evidence>
<dbReference type="PANTHER" id="PTHR33110:SF110">
    <property type="entry name" value="OS11G0624400 PROTEIN"/>
    <property type="match status" value="1"/>
</dbReference>
<dbReference type="AlphaFoldDB" id="A0ABC8VPB9"/>
<dbReference type="Proteomes" id="UP001497457">
    <property type="component" value="Chromosome 10rd"/>
</dbReference>
<feature type="domain" description="KIB1-4 beta-propeller" evidence="1">
    <location>
        <begin position="286"/>
        <end position="379"/>
    </location>
</feature>
<reference evidence="2" key="1">
    <citation type="submission" date="2024-10" db="EMBL/GenBank/DDBJ databases">
        <authorList>
            <person name="Ryan C."/>
        </authorList>
    </citation>
    <scope>NUCLEOTIDE SEQUENCE [LARGE SCALE GENOMIC DNA]</scope>
</reference>
<dbReference type="InterPro" id="IPR005174">
    <property type="entry name" value="KIB1-4_b-propeller"/>
</dbReference>
<protein>
    <recommendedName>
        <fullName evidence="1">KIB1-4 beta-propeller domain-containing protein</fullName>
    </recommendedName>
</protein>
<evidence type="ECO:0000313" key="2">
    <source>
        <dbReference type="EMBL" id="CAL4894495.1"/>
    </source>
</evidence>
<dbReference type="EMBL" id="OZ075120">
    <property type="protein sequence ID" value="CAL4894495.1"/>
    <property type="molecule type" value="Genomic_DNA"/>
</dbReference>
<dbReference type="PANTHER" id="PTHR33110">
    <property type="entry name" value="F-BOX/KELCH-REPEAT PROTEIN-RELATED"/>
    <property type="match status" value="1"/>
</dbReference>
<gene>
    <name evidence="2" type="ORF">URODEC1_LOCUS5451</name>
</gene>
<name>A0ABC8VPB9_9POAL</name>
<keyword evidence="3" id="KW-1185">Reference proteome</keyword>
<dbReference type="SUPFAM" id="SSF81383">
    <property type="entry name" value="F-box domain"/>
    <property type="match status" value="1"/>
</dbReference>
<evidence type="ECO:0000259" key="1">
    <source>
        <dbReference type="Pfam" id="PF03478"/>
    </source>
</evidence>
<dbReference type="Pfam" id="PF03478">
    <property type="entry name" value="Beta-prop_KIB1-4"/>
    <property type="match status" value="1"/>
</dbReference>
<accession>A0ABC8VPB9</accession>
<dbReference type="InterPro" id="IPR036047">
    <property type="entry name" value="F-box-like_dom_sf"/>
</dbReference>
<proteinExistence type="predicted"/>